<protein>
    <submittedName>
        <fullName evidence="1">Uncharacterized protein</fullName>
    </submittedName>
</protein>
<dbReference type="AlphaFoldDB" id="A0A382TPF2"/>
<dbReference type="EMBL" id="UINC01138104">
    <property type="protein sequence ID" value="SVD23843.1"/>
    <property type="molecule type" value="Genomic_DNA"/>
</dbReference>
<sequence length="28" mass="3197">MTGEANKYYISSILKLFVLFFEIGDLIA</sequence>
<organism evidence="1">
    <name type="scientific">marine metagenome</name>
    <dbReference type="NCBI Taxonomy" id="408172"/>
    <lineage>
        <taxon>unclassified sequences</taxon>
        <taxon>metagenomes</taxon>
        <taxon>ecological metagenomes</taxon>
    </lineage>
</organism>
<evidence type="ECO:0000313" key="1">
    <source>
        <dbReference type="EMBL" id="SVD23843.1"/>
    </source>
</evidence>
<reference evidence="1" key="1">
    <citation type="submission" date="2018-05" db="EMBL/GenBank/DDBJ databases">
        <authorList>
            <person name="Lanie J.A."/>
            <person name="Ng W.-L."/>
            <person name="Kazmierczak K.M."/>
            <person name="Andrzejewski T.M."/>
            <person name="Davidsen T.M."/>
            <person name="Wayne K.J."/>
            <person name="Tettelin H."/>
            <person name="Glass J.I."/>
            <person name="Rusch D."/>
            <person name="Podicherti R."/>
            <person name="Tsui H.-C.T."/>
            <person name="Winkler M.E."/>
        </authorList>
    </citation>
    <scope>NUCLEOTIDE SEQUENCE</scope>
</reference>
<accession>A0A382TPF2</accession>
<gene>
    <name evidence="1" type="ORF">METZ01_LOCUS376697</name>
</gene>
<name>A0A382TPF2_9ZZZZ</name>
<proteinExistence type="predicted"/>